<dbReference type="EMBL" id="JAHRIP010054082">
    <property type="protein sequence ID" value="MEQ2301667.1"/>
    <property type="molecule type" value="Genomic_DNA"/>
</dbReference>
<accession>A0ABV0Z7B5</accession>
<organism evidence="2 3">
    <name type="scientific">Ameca splendens</name>
    <dbReference type="NCBI Taxonomy" id="208324"/>
    <lineage>
        <taxon>Eukaryota</taxon>
        <taxon>Metazoa</taxon>
        <taxon>Chordata</taxon>
        <taxon>Craniata</taxon>
        <taxon>Vertebrata</taxon>
        <taxon>Euteleostomi</taxon>
        <taxon>Actinopterygii</taxon>
        <taxon>Neopterygii</taxon>
        <taxon>Teleostei</taxon>
        <taxon>Neoteleostei</taxon>
        <taxon>Acanthomorphata</taxon>
        <taxon>Ovalentaria</taxon>
        <taxon>Atherinomorphae</taxon>
        <taxon>Cyprinodontiformes</taxon>
        <taxon>Goodeidae</taxon>
        <taxon>Ameca</taxon>
    </lineage>
</organism>
<evidence type="ECO:0000256" key="1">
    <source>
        <dbReference type="SAM" id="MobiDB-lite"/>
    </source>
</evidence>
<keyword evidence="3" id="KW-1185">Reference proteome</keyword>
<evidence type="ECO:0000313" key="2">
    <source>
        <dbReference type="EMBL" id="MEQ2301667.1"/>
    </source>
</evidence>
<feature type="compositionally biased region" description="Basic residues" evidence="1">
    <location>
        <begin position="95"/>
        <end position="104"/>
    </location>
</feature>
<gene>
    <name evidence="2" type="ORF">AMECASPLE_038406</name>
</gene>
<sequence>MGTLQQESFIPEKPTKQHPHSASSTHSPALSTPAASHPHHTACRNSKARAPRNAVPAHAHRLNRADTIEQRSPQPHTKTGRTHPARGPPPAASTRGRHPPPHLRNHTDTPHHCH</sequence>
<protein>
    <submittedName>
        <fullName evidence="2">Uncharacterized protein</fullName>
    </submittedName>
</protein>
<dbReference type="Proteomes" id="UP001469553">
    <property type="component" value="Unassembled WGS sequence"/>
</dbReference>
<feature type="compositionally biased region" description="Low complexity" evidence="1">
    <location>
        <begin position="20"/>
        <end position="36"/>
    </location>
</feature>
<name>A0ABV0Z7B5_9TELE</name>
<evidence type="ECO:0000313" key="3">
    <source>
        <dbReference type="Proteomes" id="UP001469553"/>
    </source>
</evidence>
<proteinExistence type="predicted"/>
<reference evidence="2 3" key="1">
    <citation type="submission" date="2021-06" db="EMBL/GenBank/DDBJ databases">
        <authorList>
            <person name="Palmer J.M."/>
        </authorList>
    </citation>
    <scope>NUCLEOTIDE SEQUENCE [LARGE SCALE GENOMIC DNA]</scope>
    <source>
        <strain evidence="2 3">AS_MEX2019</strain>
        <tissue evidence="2">Muscle</tissue>
    </source>
</reference>
<feature type="compositionally biased region" description="Basic and acidic residues" evidence="1">
    <location>
        <begin position="105"/>
        <end position="114"/>
    </location>
</feature>
<comment type="caution">
    <text evidence="2">The sequence shown here is derived from an EMBL/GenBank/DDBJ whole genome shotgun (WGS) entry which is preliminary data.</text>
</comment>
<feature type="compositionally biased region" description="Basic residues" evidence="1">
    <location>
        <begin position="37"/>
        <end position="50"/>
    </location>
</feature>
<feature type="region of interest" description="Disordered" evidence="1">
    <location>
        <begin position="1"/>
        <end position="114"/>
    </location>
</feature>